<keyword evidence="2 6" id="KW-0812">Transmembrane</keyword>
<dbReference type="CDD" id="cd03382">
    <property type="entry name" value="PAP2_dolichyldiphosphatase"/>
    <property type="match status" value="1"/>
</dbReference>
<dbReference type="HOGENOM" id="CLU_074922_0_0_1"/>
<dbReference type="eggNOG" id="KOG3146">
    <property type="taxonomic scope" value="Eukaryota"/>
</dbReference>
<dbReference type="GO" id="GO:0006487">
    <property type="term" value="P:protein N-linked glycosylation"/>
    <property type="evidence" value="ECO:0007669"/>
    <property type="project" value="EnsemblFungi"/>
</dbReference>
<sequence>MNLTIGEDLIPFDDTFILYNPHDIISVLSVYLSLSPILILMFYLSWLIITREIESVIVACGQLSNEVLNKILKKLIKENRPYGITSLHYNSTINFNMGPGYGMPSAHSQFVGFFTVYFLLRIKYKWKFVPVDHILYSTLIATLGALVCFSRIYLCYHNLKQVVVGYSIGLLNGSLYYIFVDLVRSVGTIDYLLNTWIFQRFYIKDTCNLCPATLQEEHSSYRSRTVKPKSQ</sequence>
<protein>
    <recommendedName>
        <fullName evidence="7">Phosphatidic acid phosphatase type 2/haloperoxidase domain-containing protein</fullName>
    </recommendedName>
</protein>
<evidence type="ECO:0000256" key="2">
    <source>
        <dbReference type="ARBA" id="ARBA00022692"/>
    </source>
</evidence>
<evidence type="ECO:0000313" key="8">
    <source>
        <dbReference type="EMBL" id="CCF58982.1"/>
    </source>
</evidence>
<proteinExistence type="predicted"/>
<dbReference type="GO" id="GO:0042392">
    <property type="term" value="F:sphingosine-1-phosphate phosphatase activity"/>
    <property type="evidence" value="ECO:0007669"/>
    <property type="project" value="TreeGrafter"/>
</dbReference>
<dbReference type="STRING" id="1071382.H2AX82"/>
<keyword evidence="3" id="KW-0378">Hydrolase</keyword>
<dbReference type="UniPathway" id="UPA00378"/>
<evidence type="ECO:0000256" key="1">
    <source>
        <dbReference type="ARBA" id="ARBA00004141"/>
    </source>
</evidence>
<dbReference type="OrthoDB" id="302705at2759"/>
<comment type="subcellular location">
    <subcellularLocation>
        <location evidence="1">Membrane</location>
        <topology evidence="1">Multi-pass membrane protein</topology>
    </subcellularLocation>
</comment>
<organism evidence="8 9">
    <name type="scientific">Kazachstania africana (strain ATCC 22294 / BCRC 22015 / CBS 2517 / CECT 1963 / NBRC 1671 / NRRL Y-8276)</name>
    <name type="common">Yeast</name>
    <name type="synonym">Kluyveromyces africanus</name>
    <dbReference type="NCBI Taxonomy" id="1071382"/>
    <lineage>
        <taxon>Eukaryota</taxon>
        <taxon>Fungi</taxon>
        <taxon>Dikarya</taxon>
        <taxon>Ascomycota</taxon>
        <taxon>Saccharomycotina</taxon>
        <taxon>Saccharomycetes</taxon>
        <taxon>Saccharomycetales</taxon>
        <taxon>Saccharomycetaceae</taxon>
        <taxon>Kazachstania</taxon>
    </lineage>
</organism>
<evidence type="ECO:0000256" key="5">
    <source>
        <dbReference type="ARBA" id="ARBA00023136"/>
    </source>
</evidence>
<dbReference type="KEGG" id="kaf:KAFR_0F03860"/>
<dbReference type="SUPFAM" id="SSF48317">
    <property type="entry name" value="Acid phosphatase/Vanadium-dependent haloperoxidase"/>
    <property type="match status" value="1"/>
</dbReference>
<evidence type="ECO:0000313" key="9">
    <source>
        <dbReference type="Proteomes" id="UP000005220"/>
    </source>
</evidence>
<dbReference type="AlphaFoldDB" id="H2AX82"/>
<feature type="domain" description="Phosphatidic acid phosphatase type 2/haloperoxidase" evidence="7">
    <location>
        <begin position="55"/>
        <end position="177"/>
    </location>
</feature>
<feature type="transmembrane region" description="Helical" evidence="6">
    <location>
        <begin position="28"/>
        <end position="49"/>
    </location>
</feature>
<feature type="transmembrane region" description="Helical" evidence="6">
    <location>
        <begin position="134"/>
        <end position="154"/>
    </location>
</feature>
<dbReference type="InterPro" id="IPR000326">
    <property type="entry name" value="PAP2/HPO"/>
</dbReference>
<dbReference type="InParanoid" id="H2AX82"/>
<dbReference type="GO" id="GO:0005789">
    <property type="term" value="C:endoplasmic reticulum membrane"/>
    <property type="evidence" value="ECO:0007669"/>
    <property type="project" value="EnsemblFungi"/>
</dbReference>
<keyword evidence="4 6" id="KW-1133">Transmembrane helix</keyword>
<dbReference type="FunCoup" id="H2AX82">
    <property type="interactions" value="399"/>
</dbReference>
<evidence type="ECO:0000256" key="3">
    <source>
        <dbReference type="ARBA" id="ARBA00022801"/>
    </source>
</evidence>
<accession>H2AX82</accession>
<dbReference type="InterPro" id="IPR036938">
    <property type="entry name" value="PAP2/HPO_sf"/>
</dbReference>
<gene>
    <name evidence="8" type="primary">KAFR0F03860</name>
    <name evidence="8" type="ORF">KAFR_0F03860</name>
</gene>
<dbReference type="GO" id="GO:0008610">
    <property type="term" value="P:lipid biosynthetic process"/>
    <property type="evidence" value="ECO:0007669"/>
    <property type="project" value="EnsemblFungi"/>
</dbReference>
<reference evidence="8 9" key="1">
    <citation type="journal article" date="2011" name="Proc. Natl. Acad. Sci. U.S.A.">
        <title>Evolutionary erosion of yeast sex chromosomes by mating-type switching accidents.</title>
        <authorList>
            <person name="Gordon J.L."/>
            <person name="Armisen D."/>
            <person name="Proux-Wera E."/>
            <person name="Oheigeartaigh S.S."/>
            <person name="Byrne K.P."/>
            <person name="Wolfe K.H."/>
        </authorList>
    </citation>
    <scope>NUCLEOTIDE SEQUENCE [LARGE SCALE GENOMIC DNA]</scope>
    <source>
        <strain evidence="9">ATCC 22294 / BCRC 22015 / CBS 2517 / CECT 1963 / NBRC 1671 / NRRL Y-8276</strain>
    </source>
</reference>
<dbReference type="SMART" id="SM00014">
    <property type="entry name" value="acidPPc"/>
    <property type="match status" value="1"/>
</dbReference>
<keyword evidence="9" id="KW-1185">Reference proteome</keyword>
<dbReference type="RefSeq" id="XP_003958117.1">
    <property type="nucleotide sequence ID" value="XM_003958068.1"/>
</dbReference>
<feature type="transmembrane region" description="Helical" evidence="6">
    <location>
        <begin position="106"/>
        <end position="122"/>
    </location>
</feature>
<dbReference type="Pfam" id="PF01569">
    <property type="entry name" value="PAP2"/>
    <property type="match status" value="1"/>
</dbReference>
<dbReference type="PANTHER" id="PTHR14969">
    <property type="entry name" value="SPHINGOSINE-1-PHOSPHATE PHOSPHOHYDROLASE"/>
    <property type="match status" value="1"/>
</dbReference>
<evidence type="ECO:0000256" key="6">
    <source>
        <dbReference type="SAM" id="Phobius"/>
    </source>
</evidence>
<evidence type="ECO:0000256" key="4">
    <source>
        <dbReference type="ARBA" id="ARBA00022989"/>
    </source>
</evidence>
<dbReference type="EMBL" id="HE650826">
    <property type="protein sequence ID" value="CCF58982.1"/>
    <property type="molecule type" value="Genomic_DNA"/>
</dbReference>
<dbReference type="PANTHER" id="PTHR14969:SF59">
    <property type="entry name" value="DOLICHYLDIPHOSPHATASE"/>
    <property type="match status" value="1"/>
</dbReference>
<dbReference type="GO" id="GO:0047874">
    <property type="term" value="F:dolichyldiphosphatase activity"/>
    <property type="evidence" value="ECO:0007669"/>
    <property type="project" value="EnsemblFungi"/>
</dbReference>
<name>H2AX82_KAZAF</name>
<dbReference type="GeneID" id="13884450"/>
<evidence type="ECO:0000259" key="7">
    <source>
        <dbReference type="SMART" id="SM00014"/>
    </source>
</evidence>
<dbReference type="Proteomes" id="UP000005220">
    <property type="component" value="Chromosome 6"/>
</dbReference>
<keyword evidence="5 6" id="KW-0472">Membrane</keyword>
<dbReference type="Gene3D" id="1.20.144.10">
    <property type="entry name" value="Phosphatidic acid phosphatase type 2/haloperoxidase"/>
    <property type="match status" value="1"/>
</dbReference>
<dbReference type="InterPro" id="IPR039667">
    <property type="entry name" value="Dolichyldiphosphatase_PAP2"/>
</dbReference>